<dbReference type="Proteomes" id="UP000006766">
    <property type="component" value="Unassembled WGS sequence"/>
</dbReference>
<evidence type="ECO:0000313" key="2">
    <source>
        <dbReference type="Proteomes" id="UP000006766"/>
    </source>
</evidence>
<accession>K2KS40</accession>
<dbReference type="PATRIC" id="fig|1145115.3.peg.1220"/>
<name>K2KS40_HELPX</name>
<dbReference type="EMBL" id="AMOV01000008">
    <property type="protein sequence ID" value="EKE89382.1"/>
    <property type="molecule type" value="Genomic_DNA"/>
</dbReference>
<protein>
    <submittedName>
        <fullName evidence="1">Uncharacterized protein</fullName>
    </submittedName>
</protein>
<dbReference type="AlphaFoldDB" id="K2KS40"/>
<sequence length="58" mass="6827">MALFFNGALVVKFKKALSVCLMRTEPLFYFKKQGMFKSPCYTQPLWQNSYFGRKHGKN</sequence>
<proteinExistence type="predicted"/>
<comment type="caution">
    <text evidence="1">The sequence shown here is derived from an EMBL/GenBank/DDBJ whole genome shotgun (WGS) entry which is preliminary data.</text>
</comment>
<organism evidence="1 2">
    <name type="scientific">Helicobacter pylori R038b</name>
    <dbReference type="NCBI Taxonomy" id="1145115"/>
    <lineage>
        <taxon>Bacteria</taxon>
        <taxon>Pseudomonadati</taxon>
        <taxon>Campylobacterota</taxon>
        <taxon>Epsilonproteobacteria</taxon>
        <taxon>Campylobacterales</taxon>
        <taxon>Helicobacteraceae</taxon>
        <taxon>Helicobacter</taxon>
    </lineage>
</organism>
<gene>
    <name evidence="1" type="ORF">OUM_1254</name>
</gene>
<evidence type="ECO:0000313" key="1">
    <source>
        <dbReference type="EMBL" id="EKE89382.1"/>
    </source>
</evidence>
<reference evidence="1 2" key="1">
    <citation type="journal article" date="2013" name="Pathog. Dis.">
        <title>Genome sequences of 65 Helicobacter pylori strains isolated from asymptomatic individuals and patients with gastric cancer, peptic ulcer disease, or gastritis.</title>
        <authorList>
            <person name="Blanchard T.G."/>
            <person name="Czinn S.J."/>
            <person name="Correa P."/>
            <person name="Nakazawa T."/>
            <person name="Keelan M."/>
            <person name="Morningstar L."/>
            <person name="Santana-Cruz I."/>
            <person name="Maroo A."/>
            <person name="McCracken C."/>
            <person name="Shefchek K."/>
            <person name="Daugherty S."/>
            <person name="Song Y."/>
            <person name="Fraser C.M."/>
            <person name="Fricke W.F."/>
        </authorList>
    </citation>
    <scope>NUCLEOTIDE SEQUENCE [LARGE SCALE GENOMIC DNA]</scope>
    <source>
        <strain evidence="1 2">R038b</strain>
    </source>
</reference>